<evidence type="ECO:0008006" key="4">
    <source>
        <dbReference type="Google" id="ProtNLM"/>
    </source>
</evidence>
<evidence type="ECO:0000313" key="3">
    <source>
        <dbReference type="Proteomes" id="UP001215598"/>
    </source>
</evidence>
<dbReference type="InterPro" id="IPR052998">
    <property type="entry name" value="Hetero-Diels-Alderase-like"/>
</dbReference>
<dbReference type="PANTHER" id="PTHR42060:SF1">
    <property type="entry name" value="NHL REPEAT-CONTAINING PROTEIN"/>
    <property type="match status" value="1"/>
</dbReference>
<feature type="signal peptide" evidence="1">
    <location>
        <begin position="1"/>
        <end position="19"/>
    </location>
</feature>
<proteinExistence type="predicted"/>
<reference evidence="2" key="1">
    <citation type="submission" date="2023-03" db="EMBL/GenBank/DDBJ databases">
        <title>Massive genome expansion in bonnet fungi (Mycena s.s.) driven by repeated elements and novel gene families across ecological guilds.</title>
        <authorList>
            <consortium name="Lawrence Berkeley National Laboratory"/>
            <person name="Harder C.B."/>
            <person name="Miyauchi S."/>
            <person name="Viragh M."/>
            <person name="Kuo A."/>
            <person name="Thoen E."/>
            <person name="Andreopoulos B."/>
            <person name="Lu D."/>
            <person name="Skrede I."/>
            <person name="Drula E."/>
            <person name="Henrissat B."/>
            <person name="Morin E."/>
            <person name="Kohler A."/>
            <person name="Barry K."/>
            <person name="LaButti K."/>
            <person name="Morin E."/>
            <person name="Salamov A."/>
            <person name="Lipzen A."/>
            <person name="Mereny Z."/>
            <person name="Hegedus B."/>
            <person name="Baldrian P."/>
            <person name="Stursova M."/>
            <person name="Weitz H."/>
            <person name="Taylor A."/>
            <person name="Grigoriev I.V."/>
            <person name="Nagy L.G."/>
            <person name="Martin F."/>
            <person name="Kauserud H."/>
        </authorList>
    </citation>
    <scope>NUCLEOTIDE SEQUENCE</scope>
    <source>
        <strain evidence="2">CBHHK182m</strain>
    </source>
</reference>
<dbReference type="AlphaFoldDB" id="A0AAD7HF20"/>
<dbReference type="SUPFAM" id="SSF63829">
    <property type="entry name" value="Calcium-dependent phosphotriesterase"/>
    <property type="match status" value="1"/>
</dbReference>
<evidence type="ECO:0000256" key="1">
    <source>
        <dbReference type="SAM" id="SignalP"/>
    </source>
</evidence>
<gene>
    <name evidence="2" type="ORF">B0H16DRAFT_1796942</name>
</gene>
<dbReference type="Proteomes" id="UP001215598">
    <property type="component" value="Unassembled WGS sequence"/>
</dbReference>
<name>A0AAD7HF20_9AGAR</name>
<feature type="chain" id="PRO_5042079712" description="SMP-30/Gluconolactonase/LRE-like region domain-containing protein" evidence="1">
    <location>
        <begin position="20"/>
        <end position="309"/>
    </location>
</feature>
<keyword evidence="3" id="KW-1185">Reference proteome</keyword>
<dbReference type="Gene3D" id="2.120.10.30">
    <property type="entry name" value="TolB, C-terminal domain"/>
    <property type="match status" value="1"/>
</dbReference>
<keyword evidence="1" id="KW-0732">Signal</keyword>
<dbReference type="InterPro" id="IPR011042">
    <property type="entry name" value="6-blade_b-propeller_TolB-like"/>
</dbReference>
<comment type="caution">
    <text evidence="2">The sequence shown here is derived from an EMBL/GenBank/DDBJ whole genome shotgun (WGS) entry which is preliminary data.</text>
</comment>
<protein>
    <recommendedName>
        <fullName evidence="4">SMP-30/Gluconolactonase/LRE-like region domain-containing protein</fullName>
    </recommendedName>
</protein>
<sequence>MMWLVNLLVLLEFAGCGLATLTPQLLFQTPNGSSFENLAVRPSSQLLITSTVSPTLFTLDPTAANPTLDEVFTFPNASGLSGIAEYRPDVFAIIAAVRNTTPAMDAPGSVVIWSLDFTARGAPTARRAARIPQAQFLNGLGTVPGHPDLVVAADSLLGVAFEVNVRTGAARVLIQDEATTPIGPSAPAPVLGINGLHVRAGLLYFTNGQRQTLSRVPLGNGTVETLGSGAFDDFALDIEGRAWVATNPGSLTLFTPLKNGTFEEETVVNTVLNEPSSAAFGRDGARETKILYMTTRSGQIVAVDTSGGD</sequence>
<dbReference type="PANTHER" id="PTHR42060">
    <property type="entry name" value="NHL REPEAT-CONTAINING PROTEIN-RELATED"/>
    <property type="match status" value="1"/>
</dbReference>
<organism evidence="2 3">
    <name type="scientific">Mycena metata</name>
    <dbReference type="NCBI Taxonomy" id="1033252"/>
    <lineage>
        <taxon>Eukaryota</taxon>
        <taxon>Fungi</taxon>
        <taxon>Dikarya</taxon>
        <taxon>Basidiomycota</taxon>
        <taxon>Agaricomycotina</taxon>
        <taxon>Agaricomycetes</taxon>
        <taxon>Agaricomycetidae</taxon>
        <taxon>Agaricales</taxon>
        <taxon>Marasmiineae</taxon>
        <taxon>Mycenaceae</taxon>
        <taxon>Mycena</taxon>
    </lineage>
</organism>
<evidence type="ECO:0000313" key="2">
    <source>
        <dbReference type="EMBL" id="KAJ7718730.1"/>
    </source>
</evidence>
<dbReference type="EMBL" id="JARKIB010000261">
    <property type="protein sequence ID" value="KAJ7718730.1"/>
    <property type="molecule type" value="Genomic_DNA"/>
</dbReference>
<accession>A0AAD7HF20</accession>